<dbReference type="EMBL" id="QNRT01000001">
    <property type="protein sequence ID" value="RBP53615.1"/>
    <property type="molecule type" value="Genomic_DNA"/>
</dbReference>
<evidence type="ECO:0000256" key="5">
    <source>
        <dbReference type="ARBA" id="ARBA00022617"/>
    </source>
</evidence>
<dbReference type="Proteomes" id="UP000253083">
    <property type="component" value="Unassembled WGS sequence"/>
</dbReference>
<evidence type="ECO:0000256" key="12">
    <source>
        <dbReference type="ARBA" id="ARBA00037975"/>
    </source>
</evidence>
<proteinExistence type="inferred from homology"/>
<evidence type="ECO:0000256" key="14">
    <source>
        <dbReference type="SAM" id="Phobius"/>
    </source>
</evidence>
<dbReference type="SMART" id="SM00867">
    <property type="entry name" value="YceI"/>
    <property type="match status" value="1"/>
</dbReference>
<protein>
    <submittedName>
        <fullName evidence="16">Cytochrome b561</fullName>
    </submittedName>
</protein>
<gene>
    <name evidence="16" type="ORF">DFR28_1011002</name>
</gene>
<evidence type="ECO:0000256" key="3">
    <source>
        <dbReference type="ARBA" id="ARBA00022448"/>
    </source>
</evidence>
<evidence type="ECO:0000313" key="17">
    <source>
        <dbReference type="Proteomes" id="UP000253083"/>
    </source>
</evidence>
<dbReference type="InterPro" id="IPR052168">
    <property type="entry name" value="Cytochrome_b561_oxidase"/>
</dbReference>
<dbReference type="PANTHER" id="PTHR30529">
    <property type="entry name" value="CYTOCHROME B561"/>
    <property type="match status" value="1"/>
</dbReference>
<dbReference type="RefSeq" id="WP_170131978.1">
    <property type="nucleotide sequence ID" value="NZ_QNRT01000001.1"/>
</dbReference>
<keyword evidence="6 14" id="KW-0812">Transmembrane</keyword>
<evidence type="ECO:0000256" key="7">
    <source>
        <dbReference type="ARBA" id="ARBA00022723"/>
    </source>
</evidence>
<keyword evidence="3" id="KW-0813">Transport</keyword>
<dbReference type="Pfam" id="PF01292">
    <property type="entry name" value="Ni_hydr_CYTB"/>
    <property type="match status" value="1"/>
</dbReference>
<comment type="similarity">
    <text evidence="12">Belongs to the cytochrome b561 family.</text>
</comment>
<dbReference type="GO" id="GO:0046872">
    <property type="term" value="F:metal ion binding"/>
    <property type="evidence" value="ECO:0007669"/>
    <property type="project" value="UniProtKB-KW"/>
</dbReference>
<evidence type="ECO:0000256" key="10">
    <source>
        <dbReference type="ARBA" id="ARBA00023004"/>
    </source>
</evidence>
<feature type="transmembrane region" description="Helical" evidence="14">
    <location>
        <begin position="180"/>
        <end position="198"/>
    </location>
</feature>
<evidence type="ECO:0000256" key="11">
    <source>
        <dbReference type="ARBA" id="ARBA00023136"/>
    </source>
</evidence>
<feature type="region of interest" description="Disordered" evidence="13">
    <location>
        <begin position="204"/>
        <end position="231"/>
    </location>
</feature>
<name>A0A395JSU6_9GAMM</name>
<evidence type="ECO:0000256" key="13">
    <source>
        <dbReference type="SAM" id="MobiDB-lite"/>
    </source>
</evidence>
<evidence type="ECO:0000256" key="6">
    <source>
        <dbReference type="ARBA" id="ARBA00022692"/>
    </source>
</evidence>
<sequence>MQPYSNTAKTLHWLVAGLIVSQYILAKLSEIAKDNDEILNQLAILANHKSIGITILLLAIVRLVHRLRHTPPPLPQTMPRWQQLASNASHALLYGFLFALPITGWLMSSAKAYSVSWFNLFPLPDLIAPSETWYSLMHDAHHWLGEALLILAVIHVAAALKHHFFDRDTVLKRMSSKLGWWILAGSILLCVVVFGRVLSTNTAPNGPDTSAPSSSTNSINQPAPQATETENTQSTLAAWLIDYPKSYIRFTGDQAGAAFTGEWQQWQATIRFDKDTLAQSRFEVEIDPASADSGDQERDQTIATADFFDATNHPKATFQATEFNTAASGYRTLGTLTMKGINKPLDFVFNVTQEQGTQVLTGSAKIDRLAWNIGTGDWRDTSWVGQDVNVEVRVQTQVESN</sequence>
<dbReference type="GO" id="GO:0009055">
    <property type="term" value="F:electron transfer activity"/>
    <property type="evidence" value="ECO:0007669"/>
    <property type="project" value="InterPro"/>
</dbReference>
<reference evidence="16 17" key="1">
    <citation type="submission" date="2018-06" db="EMBL/GenBank/DDBJ databases">
        <title>Genomic Encyclopedia of Type Strains, Phase IV (KMG-IV): sequencing the most valuable type-strain genomes for metagenomic binning, comparative biology and taxonomic classification.</title>
        <authorList>
            <person name="Goeker M."/>
        </authorList>
    </citation>
    <scope>NUCLEOTIDE SEQUENCE [LARGE SCALE GENOMIC DNA]</scope>
    <source>
        <strain evidence="16 17">DSM 24032</strain>
    </source>
</reference>
<keyword evidence="8" id="KW-0249">Electron transport</keyword>
<keyword evidence="9 14" id="KW-1133">Transmembrane helix</keyword>
<feature type="transmembrane region" description="Helical" evidence="14">
    <location>
        <begin position="84"/>
        <end position="107"/>
    </location>
</feature>
<dbReference type="Gene3D" id="2.40.128.110">
    <property type="entry name" value="Lipid/polyisoprenoid-binding, YceI-like"/>
    <property type="match status" value="1"/>
</dbReference>
<dbReference type="InterPro" id="IPR036761">
    <property type="entry name" value="TTHA0802/YceI-like_sf"/>
</dbReference>
<evidence type="ECO:0000256" key="9">
    <source>
        <dbReference type="ARBA" id="ARBA00022989"/>
    </source>
</evidence>
<keyword evidence="4" id="KW-1003">Cell membrane</keyword>
<comment type="caution">
    <text evidence="16">The sequence shown here is derived from an EMBL/GenBank/DDBJ whole genome shotgun (WGS) entry which is preliminary data.</text>
</comment>
<keyword evidence="11 14" id="KW-0472">Membrane</keyword>
<keyword evidence="17" id="KW-1185">Reference proteome</keyword>
<dbReference type="AlphaFoldDB" id="A0A395JSU6"/>
<dbReference type="InParanoid" id="A0A395JSU6"/>
<evidence type="ECO:0000256" key="4">
    <source>
        <dbReference type="ARBA" id="ARBA00022475"/>
    </source>
</evidence>
<dbReference type="GO" id="GO:0022904">
    <property type="term" value="P:respiratory electron transport chain"/>
    <property type="evidence" value="ECO:0007669"/>
    <property type="project" value="InterPro"/>
</dbReference>
<dbReference type="GO" id="GO:0020037">
    <property type="term" value="F:heme binding"/>
    <property type="evidence" value="ECO:0007669"/>
    <property type="project" value="TreeGrafter"/>
</dbReference>
<keyword evidence="7" id="KW-0479">Metal-binding</keyword>
<feature type="transmembrane region" description="Helical" evidence="14">
    <location>
        <begin position="140"/>
        <end position="160"/>
    </location>
</feature>
<dbReference type="Pfam" id="PF04264">
    <property type="entry name" value="YceI"/>
    <property type="match status" value="1"/>
</dbReference>
<evidence type="ECO:0000256" key="1">
    <source>
        <dbReference type="ARBA" id="ARBA00001970"/>
    </source>
</evidence>
<feature type="domain" description="Lipid/polyisoprenoid-binding YceI-like" evidence="15">
    <location>
        <begin position="238"/>
        <end position="397"/>
    </location>
</feature>
<evidence type="ECO:0000256" key="2">
    <source>
        <dbReference type="ARBA" id="ARBA00004651"/>
    </source>
</evidence>
<accession>A0A395JSU6</accession>
<evidence type="ECO:0000313" key="16">
    <source>
        <dbReference type="EMBL" id="RBP53615.1"/>
    </source>
</evidence>
<keyword evidence="10" id="KW-0408">Iron</keyword>
<feature type="transmembrane region" description="Helical" evidence="14">
    <location>
        <begin position="42"/>
        <end position="64"/>
    </location>
</feature>
<comment type="cofactor">
    <cofactor evidence="1">
        <name>heme b</name>
        <dbReference type="ChEBI" id="CHEBI:60344"/>
    </cofactor>
</comment>
<dbReference type="InterPro" id="IPR007372">
    <property type="entry name" value="Lipid/polyisoprenoid-bd_YceI"/>
</dbReference>
<dbReference type="SUPFAM" id="SSF81342">
    <property type="entry name" value="Transmembrane di-heme cytochromes"/>
    <property type="match status" value="1"/>
</dbReference>
<evidence type="ECO:0000256" key="8">
    <source>
        <dbReference type="ARBA" id="ARBA00022982"/>
    </source>
</evidence>
<dbReference type="InterPro" id="IPR016174">
    <property type="entry name" value="Di-haem_cyt_TM"/>
</dbReference>
<dbReference type="GO" id="GO:0005886">
    <property type="term" value="C:plasma membrane"/>
    <property type="evidence" value="ECO:0007669"/>
    <property type="project" value="UniProtKB-SubCell"/>
</dbReference>
<dbReference type="InterPro" id="IPR011577">
    <property type="entry name" value="Cyt_b561_bac/Ni-Hgenase"/>
</dbReference>
<organism evidence="16 17">
    <name type="scientific">Arenicella xantha</name>
    <dbReference type="NCBI Taxonomy" id="644221"/>
    <lineage>
        <taxon>Bacteria</taxon>
        <taxon>Pseudomonadati</taxon>
        <taxon>Pseudomonadota</taxon>
        <taxon>Gammaproteobacteria</taxon>
        <taxon>Arenicellales</taxon>
        <taxon>Arenicellaceae</taxon>
        <taxon>Arenicella</taxon>
    </lineage>
</organism>
<evidence type="ECO:0000259" key="15">
    <source>
        <dbReference type="SMART" id="SM00867"/>
    </source>
</evidence>
<dbReference type="PANTHER" id="PTHR30529:SF1">
    <property type="entry name" value="CYTOCHROME B561 HOMOLOG 2"/>
    <property type="match status" value="1"/>
</dbReference>
<dbReference type="SUPFAM" id="SSF101874">
    <property type="entry name" value="YceI-like"/>
    <property type="match status" value="1"/>
</dbReference>
<keyword evidence="5" id="KW-0349">Heme</keyword>
<comment type="subcellular location">
    <subcellularLocation>
        <location evidence="2">Cell membrane</location>
        <topology evidence="2">Multi-pass membrane protein</topology>
    </subcellularLocation>
</comment>